<dbReference type="InterPro" id="IPR032819">
    <property type="entry name" value="TruB_C"/>
</dbReference>
<dbReference type="EMBL" id="OB739957">
    <property type="protein sequence ID" value="CAD7239754.1"/>
    <property type="molecule type" value="Genomic_DNA"/>
</dbReference>
<dbReference type="Pfam" id="PF16198">
    <property type="entry name" value="TruB_C_2"/>
    <property type="match status" value="1"/>
</dbReference>
<gene>
    <name evidence="8" type="ORF">CTOB1V02_LOCUS17569</name>
</gene>
<dbReference type="Pfam" id="PF01509">
    <property type="entry name" value="TruB_N"/>
    <property type="match status" value="1"/>
</dbReference>
<evidence type="ECO:0000256" key="1">
    <source>
        <dbReference type="ARBA" id="ARBA00008999"/>
    </source>
</evidence>
<sequence>QILDGFRGEITQIPPKYSAIQKNGQRLYQLARKGIDVDIPERQVVIQRLELTDLGDETLSLSVSCSKGTYIRSLVRDIGEAIGCGAHVEMLRRTGVDPFIHPDMLTLDEVVKLAEEGRLEERLLAVDEALVNMASLDISEEQSTRLKNGLRVHLSENPSDEFELVRVYDHVGTFIGI</sequence>
<reference evidence="8" key="1">
    <citation type="submission" date="2020-11" db="EMBL/GenBank/DDBJ databases">
        <authorList>
            <person name="Tran Van P."/>
        </authorList>
    </citation>
    <scope>NUCLEOTIDE SEQUENCE</scope>
</reference>
<dbReference type="GO" id="GO:0160148">
    <property type="term" value="F:tRNA pseudouridine(55) synthase activity"/>
    <property type="evidence" value="ECO:0007669"/>
    <property type="project" value="UniProtKB-EC"/>
</dbReference>
<dbReference type="PANTHER" id="PTHR13767:SF2">
    <property type="entry name" value="PSEUDOURIDYLATE SYNTHASE TRUB1"/>
    <property type="match status" value="1"/>
</dbReference>
<feature type="domain" description="tRNA pseudouridylate synthase B C-terminal" evidence="7">
    <location>
        <begin position="72"/>
        <end position="130"/>
    </location>
</feature>
<comment type="similarity">
    <text evidence="1">Belongs to the pseudouridine synthase TruB family.</text>
</comment>
<dbReference type="EC" id="5.4.99.25" evidence="2"/>
<accession>A0A7R8WZL7</accession>
<protein>
    <recommendedName>
        <fullName evidence="2">tRNA pseudouridine(55) synthase</fullName>
        <ecNumber evidence="2">5.4.99.25</ecNumber>
    </recommendedName>
</protein>
<evidence type="ECO:0000313" key="8">
    <source>
        <dbReference type="EMBL" id="CAD7239754.1"/>
    </source>
</evidence>
<proteinExistence type="inferred from homology"/>
<evidence type="ECO:0000256" key="4">
    <source>
        <dbReference type="ARBA" id="ARBA00023235"/>
    </source>
</evidence>
<feature type="domain" description="tRNA pseudouridine synthase II TruB subfamily 1 C-terminal" evidence="6">
    <location>
        <begin position="135"/>
        <end position="177"/>
    </location>
</feature>
<dbReference type="Gene3D" id="3.30.2350.10">
    <property type="entry name" value="Pseudouridine synthase"/>
    <property type="match status" value="1"/>
</dbReference>
<keyword evidence="3" id="KW-0819">tRNA processing</keyword>
<dbReference type="GO" id="GO:1990481">
    <property type="term" value="P:mRNA pseudouridine synthesis"/>
    <property type="evidence" value="ECO:0007669"/>
    <property type="project" value="TreeGrafter"/>
</dbReference>
<dbReference type="AlphaFoldDB" id="A0A7R8WZL7"/>
<keyword evidence="4" id="KW-0413">Isomerase</keyword>
<dbReference type="GO" id="GO:0006400">
    <property type="term" value="P:tRNA modification"/>
    <property type="evidence" value="ECO:0007669"/>
    <property type="project" value="TreeGrafter"/>
</dbReference>
<dbReference type="InterPro" id="IPR020103">
    <property type="entry name" value="PsdUridine_synth_cat_dom_sf"/>
</dbReference>
<dbReference type="PANTHER" id="PTHR13767">
    <property type="entry name" value="TRNA-PSEUDOURIDINE SYNTHASE"/>
    <property type="match status" value="1"/>
</dbReference>
<dbReference type="GO" id="GO:0003723">
    <property type="term" value="F:RNA binding"/>
    <property type="evidence" value="ECO:0007669"/>
    <property type="project" value="InterPro"/>
</dbReference>
<evidence type="ECO:0000256" key="2">
    <source>
        <dbReference type="ARBA" id="ARBA00012787"/>
    </source>
</evidence>
<dbReference type="SUPFAM" id="SSF55120">
    <property type="entry name" value="Pseudouridine synthase"/>
    <property type="match status" value="1"/>
</dbReference>
<dbReference type="Pfam" id="PF09157">
    <property type="entry name" value="TruB-C_2"/>
    <property type="match status" value="1"/>
</dbReference>
<evidence type="ECO:0000256" key="3">
    <source>
        <dbReference type="ARBA" id="ARBA00022694"/>
    </source>
</evidence>
<dbReference type="InterPro" id="IPR015240">
    <property type="entry name" value="tRNA_sdUridine_synth_fam1_C"/>
</dbReference>
<feature type="non-terminal residue" evidence="8">
    <location>
        <position position="1"/>
    </location>
</feature>
<feature type="non-terminal residue" evidence="8">
    <location>
        <position position="177"/>
    </location>
</feature>
<name>A0A7R8WZL7_9CRUS</name>
<feature type="domain" description="Pseudouridine synthase II N-terminal" evidence="5">
    <location>
        <begin position="2"/>
        <end position="71"/>
    </location>
</feature>
<dbReference type="InterPro" id="IPR002501">
    <property type="entry name" value="PsdUridine_synth_N"/>
</dbReference>
<dbReference type="InterPro" id="IPR014780">
    <property type="entry name" value="tRNA_psdUridine_synth_TruB"/>
</dbReference>
<evidence type="ECO:0000259" key="6">
    <source>
        <dbReference type="Pfam" id="PF09157"/>
    </source>
</evidence>
<evidence type="ECO:0000259" key="5">
    <source>
        <dbReference type="Pfam" id="PF01509"/>
    </source>
</evidence>
<evidence type="ECO:0000259" key="7">
    <source>
        <dbReference type="Pfam" id="PF16198"/>
    </source>
</evidence>
<organism evidence="8">
    <name type="scientific">Cyprideis torosa</name>
    <dbReference type="NCBI Taxonomy" id="163714"/>
    <lineage>
        <taxon>Eukaryota</taxon>
        <taxon>Metazoa</taxon>
        <taxon>Ecdysozoa</taxon>
        <taxon>Arthropoda</taxon>
        <taxon>Crustacea</taxon>
        <taxon>Oligostraca</taxon>
        <taxon>Ostracoda</taxon>
        <taxon>Podocopa</taxon>
        <taxon>Podocopida</taxon>
        <taxon>Cytherocopina</taxon>
        <taxon>Cytheroidea</taxon>
        <taxon>Cytherideidae</taxon>
        <taxon>Cyprideis</taxon>
    </lineage>
</organism>
<dbReference type="OrthoDB" id="8248391at2759"/>